<dbReference type="Pfam" id="PF07927">
    <property type="entry name" value="HicA_toxin"/>
    <property type="match status" value="1"/>
</dbReference>
<evidence type="ECO:0000313" key="1">
    <source>
        <dbReference type="EMBL" id="NYF78027.1"/>
    </source>
</evidence>
<dbReference type="AlphaFoldDB" id="A0A7Y9TJ88"/>
<dbReference type="InterPro" id="IPR012933">
    <property type="entry name" value="HicA_mRNA_interferase"/>
</dbReference>
<dbReference type="GO" id="GO:0003729">
    <property type="term" value="F:mRNA binding"/>
    <property type="evidence" value="ECO:0007669"/>
    <property type="project" value="InterPro"/>
</dbReference>
<keyword evidence="2" id="KW-1185">Reference proteome</keyword>
<dbReference type="EMBL" id="JACCCW010000001">
    <property type="protein sequence ID" value="NYF78027.1"/>
    <property type="molecule type" value="Genomic_DNA"/>
</dbReference>
<dbReference type="SUPFAM" id="SSF54786">
    <property type="entry name" value="YcfA/nrd intein domain"/>
    <property type="match status" value="1"/>
</dbReference>
<accession>A0A7Y9TJ88</accession>
<dbReference type="Proteomes" id="UP000589520">
    <property type="component" value="Unassembled WGS sequence"/>
</dbReference>
<comment type="caution">
    <text evidence="1">The sequence shown here is derived from an EMBL/GenBank/DDBJ whole genome shotgun (WGS) entry which is preliminary data.</text>
</comment>
<reference evidence="1 2" key="1">
    <citation type="submission" date="2020-07" db="EMBL/GenBank/DDBJ databases">
        <title>Genomic Encyclopedia of Type Strains, Phase IV (KMG-V): Genome sequencing to study the core and pangenomes of soil and plant-associated prokaryotes.</title>
        <authorList>
            <person name="Whitman W."/>
        </authorList>
    </citation>
    <scope>NUCLEOTIDE SEQUENCE [LARGE SCALE GENOMIC DNA]</scope>
    <source>
        <strain evidence="1 2">X4EP2</strain>
    </source>
</reference>
<protein>
    <submittedName>
        <fullName evidence="1">Putative RNA binding protein YcfA (HicA-like mRNA interferase family)</fullName>
    </submittedName>
</protein>
<evidence type="ECO:0000313" key="2">
    <source>
        <dbReference type="Proteomes" id="UP000589520"/>
    </source>
</evidence>
<name>A0A7Y9TJ88_9BACT</name>
<gene>
    <name evidence="1" type="ORF">HDF17_000314</name>
</gene>
<sequence>MSRHDKLIVRLRSKPSDFTWSELLAVMTAFGYELKTTGGSARKLIHSKTRATLMMHEPHPSKVLKAYQVRDAIQFLKQEGHIQ</sequence>
<proteinExistence type="predicted"/>
<dbReference type="RefSeq" id="WP_179487104.1">
    <property type="nucleotide sequence ID" value="NZ_JACCCW010000001.1"/>
</dbReference>
<organism evidence="1 2">
    <name type="scientific">Granulicella arctica</name>
    <dbReference type="NCBI Taxonomy" id="940613"/>
    <lineage>
        <taxon>Bacteria</taxon>
        <taxon>Pseudomonadati</taxon>
        <taxon>Acidobacteriota</taxon>
        <taxon>Terriglobia</taxon>
        <taxon>Terriglobales</taxon>
        <taxon>Acidobacteriaceae</taxon>
        <taxon>Granulicella</taxon>
    </lineage>
</organism>